<accession>A0A6P6YAG1</accession>
<sequence length="108" mass="12783">MMEKNNMVTPKLHFISHYSEMMNFYGNLGKFATMCFERKHRLLKTLVAHSKNFINVAYSLSWLHQAKIACSDQETDETINEWPTTKNIVRYMNKKDSTYEFMKAQSAF</sequence>
<keyword evidence="1" id="KW-1185">Reference proteome</keyword>
<name>A0A6P6YAG1_DERPT</name>
<proteinExistence type="predicted"/>
<evidence type="ECO:0000313" key="1">
    <source>
        <dbReference type="Proteomes" id="UP000515146"/>
    </source>
</evidence>
<protein>
    <submittedName>
        <fullName evidence="2">Uncharacterized protein LOC113795581</fullName>
    </submittedName>
</protein>
<organism evidence="1 2">
    <name type="scientific">Dermatophagoides pteronyssinus</name>
    <name type="common">European house dust mite</name>
    <dbReference type="NCBI Taxonomy" id="6956"/>
    <lineage>
        <taxon>Eukaryota</taxon>
        <taxon>Metazoa</taxon>
        <taxon>Ecdysozoa</taxon>
        <taxon>Arthropoda</taxon>
        <taxon>Chelicerata</taxon>
        <taxon>Arachnida</taxon>
        <taxon>Acari</taxon>
        <taxon>Acariformes</taxon>
        <taxon>Sarcoptiformes</taxon>
        <taxon>Astigmata</taxon>
        <taxon>Psoroptidia</taxon>
        <taxon>Analgoidea</taxon>
        <taxon>Pyroglyphidae</taxon>
        <taxon>Dermatophagoidinae</taxon>
        <taxon>Dermatophagoides</taxon>
    </lineage>
</organism>
<evidence type="ECO:0000313" key="2">
    <source>
        <dbReference type="RefSeq" id="XP_027201574.1"/>
    </source>
</evidence>
<reference evidence="2" key="1">
    <citation type="submission" date="2025-08" db="UniProtKB">
        <authorList>
            <consortium name="RefSeq"/>
        </authorList>
    </citation>
    <scope>IDENTIFICATION</scope>
    <source>
        <strain evidence="2">Airmid</strain>
    </source>
</reference>
<dbReference type="KEGG" id="dpte:113795581"/>
<dbReference type="AlphaFoldDB" id="A0A6P6YAG1"/>
<dbReference type="Proteomes" id="UP000515146">
    <property type="component" value="Unplaced"/>
</dbReference>
<gene>
    <name evidence="2" type="primary">LOC113795581</name>
</gene>
<dbReference type="InParanoid" id="A0A6P6YAG1"/>
<dbReference type="OrthoDB" id="10056610at2759"/>
<dbReference type="RefSeq" id="XP_027201574.1">
    <property type="nucleotide sequence ID" value="XM_027345773.1"/>
</dbReference>